<dbReference type="AlphaFoldDB" id="A0A2K8SH31"/>
<sequence length="45" mass="5395">MHLIVQDFPRPLLKYLEGRGQLSNSKLTYSKFKVKGCNRYKYPNY</sequence>
<evidence type="ECO:0000313" key="1">
    <source>
        <dbReference type="EMBL" id="AUB34739.1"/>
    </source>
</evidence>
<dbReference type="KEGG" id="nfl:COO91_00568"/>
<accession>A0A2K8SH31</accession>
<organism evidence="1 2">
    <name type="scientific">Nostoc flagelliforme CCNUN1</name>
    <dbReference type="NCBI Taxonomy" id="2038116"/>
    <lineage>
        <taxon>Bacteria</taxon>
        <taxon>Bacillati</taxon>
        <taxon>Cyanobacteriota</taxon>
        <taxon>Cyanophyceae</taxon>
        <taxon>Nostocales</taxon>
        <taxon>Nostocaceae</taxon>
        <taxon>Nostoc</taxon>
    </lineage>
</organism>
<protein>
    <submittedName>
        <fullName evidence="1">Uncharacterized protein</fullName>
    </submittedName>
</protein>
<proteinExistence type="predicted"/>
<name>A0A2K8SH31_9NOSO</name>
<reference evidence="1 2" key="1">
    <citation type="submission" date="2017-11" db="EMBL/GenBank/DDBJ databases">
        <title>Complete genome of a free-living desiccation-tolerant cyanobacterium and its photosynthetic adaptation to extreme terrestrial habitat.</title>
        <authorList>
            <person name="Shang J."/>
        </authorList>
    </citation>
    <scope>NUCLEOTIDE SEQUENCE [LARGE SCALE GENOMIC DNA]</scope>
    <source>
        <strain evidence="1 2">CCNUN1</strain>
    </source>
</reference>
<evidence type="ECO:0000313" key="2">
    <source>
        <dbReference type="Proteomes" id="UP000232003"/>
    </source>
</evidence>
<keyword evidence="2" id="KW-1185">Reference proteome</keyword>
<gene>
    <name evidence="1" type="ORF">COO91_00568</name>
</gene>
<dbReference type="EMBL" id="CP024785">
    <property type="protein sequence ID" value="AUB34739.1"/>
    <property type="molecule type" value="Genomic_DNA"/>
</dbReference>
<dbReference type="Proteomes" id="UP000232003">
    <property type="component" value="Chromosome"/>
</dbReference>